<proteinExistence type="predicted"/>
<protein>
    <recommendedName>
        <fullName evidence="4">PEP-CTERM sorting domain-containing protein</fullName>
    </recommendedName>
</protein>
<comment type="caution">
    <text evidence="2">The sequence shown here is derived from an EMBL/GenBank/DDBJ whole genome shotgun (WGS) entry which is preliminary data.</text>
</comment>
<gene>
    <name evidence="2" type="ORF">H5P28_16840</name>
</gene>
<keyword evidence="1" id="KW-0732">Signal</keyword>
<accession>A0A842HJV6</accession>
<sequence length="337" mass="34139">MKDTHKTPFIACILSAGLFSIAANTACADSVYWSGGTGLWSVPTNWDGGSLPTSADNVYLDKGGETQLSTTQTITYLQAGRQYAGAGSLVIQNGGTLNVTGAAGSTGAINLSPVNGAGFGQITIQSGGALNVTNGSVFIGRKGEGLITQTGGAFTVGENLQIGRDNPSVGGTYSISGGTLSVTGDFEVASSATTVGRIEVTGNWDGDNSINVGGDFKLSSPVSVLAYNLNAAGIEEIMVAGSASLNNSTLELNFADGFIGQAGTYDLLTATSISTSGLVLDDNLTNGFSVEKWEVVSGGNGQILQVTVIPEPNASCSLLGGLVAIGLAVYSVAKRRR</sequence>
<evidence type="ECO:0008006" key="4">
    <source>
        <dbReference type="Google" id="ProtNLM"/>
    </source>
</evidence>
<evidence type="ECO:0000313" key="3">
    <source>
        <dbReference type="Proteomes" id="UP000546464"/>
    </source>
</evidence>
<feature type="chain" id="PRO_5032328110" description="PEP-CTERM sorting domain-containing protein" evidence="1">
    <location>
        <begin position="29"/>
        <end position="337"/>
    </location>
</feature>
<feature type="signal peptide" evidence="1">
    <location>
        <begin position="1"/>
        <end position="28"/>
    </location>
</feature>
<organism evidence="2 3">
    <name type="scientific">Ruficoccus amylovorans</name>
    <dbReference type="NCBI Taxonomy" id="1804625"/>
    <lineage>
        <taxon>Bacteria</taxon>
        <taxon>Pseudomonadati</taxon>
        <taxon>Verrucomicrobiota</taxon>
        <taxon>Opitutia</taxon>
        <taxon>Puniceicoccales</taxon>
        <taxon>Cerasicoccaceae</taxon>
        <taxon>Ruficoccus</taxon>
    </lineage>
</organism>
<evidence type="ECO:0000313" key="2">
    <source>
        <dbReference type="EMBL" id="MBC2595934.1"/>
    </source>
</evidence>
<keyword evidence="3" id="KW-1185">Reference proteome</keyword>
<dbReference type="RefSeq" id="WP_185676862.1">
    <property type="nucleotide sequence ID" value="NZ_JACHVB010000058.1"/>
</dbReference>
<dbReference type="AlphaFoldDB" id="A0A842HJV6"/>
<dbReference type="Proteomes" id="UP000546464">
    <property type="component" value="Unassembled WGS sequence"/>
</dbReference>
<reference evidence="2 3" key="1">
    <citation type="submission" date="2020-07" db="EMBL/GenBank/DDBJ databases">
        <authorList>
            <person name="Feng X."/>
        </authorList>
    </citation>
    <scope>NUCLEOTIDE SEQUENCE [LARGE SCALE GENOMIC DNA]</scope>
    <source>
        <strain evidence="2 3">JCM31066</strain>
    </source>
</reference>
<name>A0A842HJV6_9BACT</name>
<evidence type="ECO:0000256" key="1">
    <source>
        <dbReference type="SAM" id="SignalP"/>
    </source>
</evidence>
<dbReference type="EMBL" id="JACHVB010000058">
    <property type="protein sequence ID" value="MBC2595934.1"/>
    <property type="molecule type" value="Genomic_DNA"/>
</dbReference>